<keyword evidence="4" id="KW-1185">Reference proteome</keyword>
<dbReference type="PANTHER" id="PTHR33393">
    <property type="entry name" value="POLYGLUTAMINE SYNTHESIS ACCESSORY PROTEIN RV0574C-RELATED"/>
    <property type="match status" value="1"/>
</dbReference>
<sequence>MFQQVSQTISGADLALCHLETPLAGPAGPFEGFPTFSTPPQVLQGVKQAGYDGCSTASNHSIDKGEAGVVRTIEAFEAAKLGHTGTSRSAEQANTPLLYTVQGVKVAHLAYTSHFNGLSRPPGKEWLANKIEPARVIDMAKRARAAGAEIVVLSLHWGTEYQHEPDADQQSLARTLIASPDIDLILGHHAHVVQPIEQIGGKWVVYGMGNELARHEKPINGNREGIMARATFTEQAPKRWKVTKIEAIPTWVDLEPDIRLVELSRALADPKIPQSRRKTYQAAMDRIRGYLFSRGGQQAGLVL</sequence>
<evidence type="ECO:0000259" key="2">
    <source>
        <dbReference type="SMART" id="SM00854"/>
    </source>
</evidence>
<dbReference type="SMART" id="SM00854">
    <property type="entry name" value="PGA_cap"/>
    <property type="match status" value="1"/>
</dbReference>
<dbReference type="AlphaFoldDB" id="A0A6F8XWN2"/>
<dbReference type="InterPro" id="IPR052169">
    <property type="entry name" value="CW_Biosynth-Accessory"/>
</dbReference>
<protein>
    <submittedName>
        <fullName evidence="3">Poly-gamma-glutamate biosynthesis protein</fullName>
    </submittedName>
</protein>
<dbReference type="SUPFAM" id="SSF56300">
    <property type="entry name" value="Metallo-dependent phosphatases"/>
    <property type="match status" value="1"/>
</dbReference>
<evidence type="ECO:0000256" key="1">
    <source>
        <dbReference type="ARBA" id="ARBA00005662"/>
    </source>
</evidence>
<evidence type="ECO:0000313" key="3">
    <source>
        <dbReference type="EMBL" id="BCB78209.1"/>
    </source>
</evidence>
<dbReference type="Pfam" id="PF09587">
    <property type="entry name" value="PGA_cap"/>
    <property type="match status" value="1"/>
</dbReference>
<gene>
    <name evidence="3" type="primary">pgsA_4</name>
    <name evidence="3" type="ORF">Pflav_046190</name>
</gene>
<accession>A0A6F8XWN2</accession>
<reference evidence="3 4" key="2">
    <citation type="submission" date="2020-03" db="EMBL/GenBank/DDBJ databases">
        <authorList>
            <person name="Ichikawa N."/>
            <person name="Kimura A."/>
            <person name="Kitahashi Y."/>
            <person name="Uohara A."/>
        </authorList>
    </citation>
    <scope>NUCLEOTIDE SEQUENCE [LARGE SCALE GENOMIC DNA]</scope>
    <source>
        <strain evidence="3 4">NBRC 107702</strain>
    </source>
</reference>
<comment type="similarity">
    <text evidence="1">Belongs to the CapA family.</text>
</comment>
<proteinExistence type="inferred from homology"/>
<dbReference type="InterPro" id="IPR019079">
    <property type="entry name" value="Capsule_synth_CapA"/>
</dbReference>
<dbReference type="InterPro" id="IPR029052">
    <property type="entry name" value="Metallo-depent_PP-like"/>
</dbReference>
<dbReference type="CDD" id="cd07381">
    <property type="entry name" value="MPP_CapA"/>
    <property type="match status" value="1"/>
</dbReference>
<dbReference type="Gene3D" id="3.60.21.10">
    <property type="match status" value="1"/>
</dbReference>
<dbReference type="Proteomes" id="UP000502508">
    <property type="component" value="Chromosome"/>
</dbReference>
<reference evidence="3 4" key="1">
    <citation type="submission" date="2020-03" db="EMBL/GenBank/DDBJ databases">
        <title>Whole genome shotgun sequence of Phytohabitans flavus NBRC 107702.</title>
        <authorList>
            <person name="Komaki H."/>
            <person name="Tamura T."/>
        </authorList>
    </citation>
    <scope>NUCLEOTIDE SEQUENCE [LARGE SCALE GENOMIC DNA]</scope>
    <source>
        <strain evidence="3 4">NBRC 107702</strain>
    </source>
</reference>
<dbReference type="PANTHER" id="PTHR33393:SF13">
    <property type="entry name" value="PGA BIOSYNTHESIS PROTEIN CAPA"/>
    <property type="match status" value="1"/>
</dbReference>
<dbReference type="KEGG" id="pfla:Pflav_046190"/>
<evidence type="ECO:0000313" key="4">
    <source>
        <dbReference type="Proteomes" id="UP000502508"/>
    </source>
</evidence>
<dbReference type="EMBL" id="AP022870">
    <property type="protein sequence ID" value="BCB78209.1"/>
    <property type="molecule type" value="Genomic_DNA"/>
</dbReference>
<feature type="domain" description="Capsule synthesis protein CapA" evidence="2">
    <location>
        <begin position="1"/>
        <end position="215"/>
    </location>
</feature>
<name>A0A6F8XWN2_9ACTN</name>
<organism evidence="3 4">
    <name type="scientific">Phytohabitans flavus</name>
    <dbReference type="NCBI Taxonomy" id="1076124"/>
    <lineage>
        <taxon>Bacteria</taxon>
        <taxon>Bacillati</taxon>
        <taxon>Actinomycetota</taxon>
        <taxon>Actinomycetes</taxon>
        <taxon>Micromonosporales</taxon>
        <taxon>Micromonosporaceae</taxon>
    </lineage>
</organism>